<sequence length="137" mass="15780">MVALVIAATILIVLVLGALFPNDIPRAYRQRRCMGRQWRLRFPNASKQDIRHFLWLFASAFAIRRRNALLFGPDDELLAIYRARYPSELTPDALEFEVLVKDIQRVHRVDLGSIWHDRLTLGELFADLRRGGNLAPG</sequence>
<comment type="caution">
    <text evidence="1">The sequence shown here is derived from an EMBL/GenBank/DDBJ whole genome shotgun (WGS) entry which is preliminary data.</text>
</comment>
<keyword evidence="2" id="KW-1185">Reference proteome</keyword>
<evidence type="ECO:0000313" key="2">
    <source>
        <dbReference type="Proteomes" id="UP001430193"/>
    </source>
</evidence>
<evidence type="ECO:0000313" key="1">
    <source>
        <dbReference type="EMBL" id="MBM7130686.1"/>
    </source>
</evidence>
<organism evidence="1 2">
    <name type="scientific">Dyella mobilis</name>
    <dbReference type="NCBI Taxonomy" id="1849582"/>
    <lineage>
        <taxon>Bacteria</taxon>
        <taxon>Pseudomonadati</taxon>
        <taxon>Pseudomonadota</taxon>
        <taxon>Gammaproteobacteria</taxon>
        <taxon>Lysobacterales</taxon>
        <taxon>Rhodanobacteraceae</taxon>
        <taxon>Dyella</taxon>
    </lineage>
</organism>
<dbReference type="RefSeq" id="WP_204632247.1">
    <property type="nucleotide sequence ID" value="NZ_BSOC01000002.1"/>
</dbReference>
<proteinExistence type="predicted"/>
<reference evidence="1" key="1">
    <citation type="submission" date="2020-10" db="EMBL/GenBank/DDBJ databases">
        <title>Phylogeny of dyella-like bacteria.</title>
        <authorList>
            <person name="Fu J."/>
        </authorList>
    </citation>
    <scope>NUCLEOTIDE SEQUENCE</scope>
    <source>
        <strain evidence="1">DHON07</strain>
    </source>
</reference>
<name>A0ABS2KHP0_9GAMM</name>
<dbReference type="Proteomes" id="UP001430193">
    <property type="component" value="Unassembled WGS sequence"/>
</dbReference>
<protein>
    <submittedName>
        <fullName evidence="1">Uncharacterized protein</fullName>
    </submittedName>
</protein>
<accession>A0ABS2KHP0</accession>
<gene>
    <name evidence="1" type="ORF">ISS99_14195</name>
</gene>
<dbReference type="EMBL" id="JADIKF010000039">
    <property type="protein sequence ID" value="MBM7130686.1"/>
    <property type="molecule type" value="Genomic_DNA"/>
</dbReference>